<dbReference type="EMBL" id="JAUCGQ010000002">
    <property type="protein sequence ID" value="MDM7856156.1"/>
    <property type="molecule type" value="Genomic_DNA"/>
</dbReference>
<protein>
    <submittedName>
        <fullName evidence="1">YbjN domain-containing protein</fullName>
    </submittedName>
</protein>
<dbReference type="Proteomes" id="UP001529338">
    <property type="component" value="Unassembled WGS sequence"/>
</dbReference>
<dbReference type="CDD" id="cd17511">
    <property type="entry name" value="YbjN_AmyR-like"/>
    <property type="match status" value="1"/>
</dbReference>
<dbReference type="Pfam" id="PF10722">
    <property type="entry name" value="YbjN"/>
    <property type="match status" value="1"/>
</dbReference>
<sequence length="173" mass="19614">MSNRSGLWLLRMLGGMPKPTKRADDEPPRIVTRDRVADYLLGRGYRFVIDDDGDLTGTWDGSRFWFLLLGEHQEIVQVRGRWHRTMPLEQRRAVTLALNDWNRDRIWPKAYVREEEGQLALYSEVSSDLEVGATDQQLAQLIACGLGTGVQMFSALDSVLPQDDAGDPDVPDN</sequence>
<comment type="caution">
    <text evidence="1">The sequence shown here is derived from an EMBL/GenBank/DDBJ whole genome shotgun (WGS) entry which is preliminary data.</text>
</comment>
<dbReference type="InterPro" id="IPR019660">
    <property type="entry name" value="Put_sensory_transdc_reg_YbjN"/>
</dbReference>
<organism evidence="1 2">
    <name type="scientific">Cellulomonas alba</name>
    <dbReference type="NCBI Taxonomy" id="3053467"/>
    <lineage>
        <taxon>Bacteria</taxon>
        <taxon>Bacillati</taxon>
        <taxon>Actinomycetota</taxon>
        <taxon>Actinomycetes</taxon>
        <taxon>Micrococcales</taxon>
        <taxon>Cellulomonadaceae</taxon>
        <taxon>Cellulomonas</taxon>
    </lineage>
</organism>
<dbReference type="RefSeq" id="WP_289456236.1">
    <property type="nucleotide sequence ID" value="NZ_JAUCGQ010000002.1"/>
</dbReference>
<reference evidence="1 2" key="1">
    <citation type="submission" date="2023-06" db="EMBL/GenBank/DDBJ databases">
        <title>Cellulomonas sp. MW4 Whole genome sequence.</title>
        <authorList>
            <person name="Park S."/>
        </authorList>
    </citation>
    <scope>NUCLEOTIDE SEQUENCE [LARGE SCALE GENOMIC DNA]</scope>
    <source>
        <strain evidence="1 2">MW4</strain>
    </source>
</reference>
<evidence type="ECO:0000313" key="1">
    <source>
        <dbReference type="EMBL" id="MDM7856156.1"/>
    </source>
</evidence>
<evidence type="ECO:0000313" key="2">
    <source>
        <dbReference type="Proteomes" id="UP001529338"/>
    </source>
</evidence>
<name>A0ABT7SJ25_9CELL</name>
<keyword evidence="2" id="KW-1185">Reference proteome</keyword>
<proteinExistence type="predicted"/>
<gene>
    <name evidence="1" type="ORF">QRT04_14560</name>
</gene>
<accession>A0ABT7SJ25</accession>